<accession>A0ACC0XXB6</accession>
<dbReference type="EMBL" id="CM047745">
    <property type="protein sequence ID" value="KAJ0025887.1"/>
    <property type="molecule type" value="Genomic_DNA"/>
</dbReference>
<organism evidence="1 2">
    <name type="scientific">Pistacia integerrima</name>
    <dbReference type="NCBI Taxonomy" id="434235"/>
    <lineage>
        <taxon>Eukaryota</taxon>
        <taxon>Viridiplantae</taxon>
        <taxon>Streptophyta</taxon>
        <taxon>Embryophyta</taxon>
        <taxon>Tracheophyta</taxon>
        <taxon>Spermatophyta</taxon>
        <taxon>Magnoliopsida</taxon>
        <taxon>eudicotyledons</taxon>
        <taxon>Gunneridae</taxon>
        <taxon>Pentapetalae</taxon>
        <taxon>rosids</taxon>
        <taxon>malvids</taxon>
        <taxon>Sapindales</taxon>
        <taxon>Anacardiaceae</taxon>
        <taxon>Pistacia</taxon>
    </lineage>
</organism>
<proteinExistence type="predicted"/>
<gene>
    <name evidence="1" type="ORF">Pint_07130</name>
</gene>
<evidence type="ECO:0000313" key="1">
    <source>
        <dbReference type="EMBL" id="KAJ0025887.1"/>
    </source>
</evidence>
<protein>
    <submittedName>
        <fullName evidence="1">Uncharacterized protein</fullName>
    </submittedName>
</protein>
<comment type="caution">
    <text evidence="1">The sequence shown here is derived from an EMBL/GenBank/DDBJ whole genome shotgun (WGS) entry which is preliminary data.</text>
</comment>
<dbReference type="Proteomes" id="UP001163603">
    <property type="component" value="Chromosome 10"/>
</dbReference>
<name>A0ACC0XXB6_9ROSI</name>
<evidence type="ECO:0000313" key="2">
    <source>
        <dbReference type="Proteomes" id="UP001163603"/>
    </source>
</evidence>
<reference evidence="2" key="1">
    <citation type="journal article" date="2023" name="G3 (Bethesda)">
        <title>Genome assembly and association tests identify interacting loci associated with vigor, precocity, and sex in interspecific pistachio rootstocks.</title>
        <authorList>
            <person name="Palmer W."/>
            <person name="Jacygrad E."/>
            <person name="Sagayaradj S."/>
            <person name="Cavanaugh K."/>
            <person name="Han R."/>
            <person name="Bertier L."/>
            <person name="Beede B."/>
            <person name="Kafkas S."/>
            <person name="Golino D."/>
            <person name="Preece J."/>
            <person name="Michelmore R."/>
        </authorList>
    </citation>
    <scope>NUCLEOTIDE SEQUENCE [LARGE SCALE GENOMIC DNA]</scope>
</reference>
<sequence length="203" mass="22814">MPLLYSQGLVTRPEFEIVVPGSEVPDWFIYRSQGSSIRISQPMLTCRGLAFCAVLSVHDLKDKWMKLNCDAQVTINPAHAVSKTPLDTKRTRILSMTFPLNSLAGKDHLWLFYISRNCLTDNDLLEVSFGGKTDKDITRKVKTCGLHPIYDPDIEEFIKASNSLSSNASPEDLAPDRLAVTSTVIKRSPDYSPDQQPYPKRLK</sequence>
<keyword evidence="2" id="KW-1185">Reference proteome</keyword>